<evidence type="ECO:0000259" key="9">
    <source>
        <dbReference type="Pfam" id="PF01035"/>
    </source>
</evidence>
<dbReference type="PROSITE" id="PS00374">
    <property type="entry name" value="MGMT"/>
    <property type="match status" value="1"/>
</dbReference>
<dbReference type="PANTHER" id="PTHR10815">
    <property type="entry name" value="METHYLATED-DNA--PROTEIN-CYSTEINE METHYLTRANSFERASE"/>
    <property type="match status" value="1"/>
</dbReference>
<dbReference type="Pfam" id="PF01035">
    <property type="entry name" value="DNA_binding_1"/>
    <property type="match status" value="1"/>
</dbReference>
<dbReference type="CDD" id="cd06445">
    <property type="entry name" value="ATase"/>
    <property type="match status" value="1"/>
</dbReference>
<dbReference type="eggNOG" id="COG0350">
    <property type="taxonomic scope" value="Bacteria"/>
</dbReference>
<dbReference type="AlphaFoldDB" id="E7A943"/>
<keyword evidence="6" id="KW-0227">DNA damage</keyword>
<dbReference type="OrthoDB" id="9802228at2"/>
<sequence length="159" mass="17538">MSCQHFLKTPKGFPAPYLRVRTSALGLQVIDFTHTSNQNDPPTETMHAVINALEHYFKGILYNFNLLLDLAGSSFQKQVWQALQTIPYAQTRTYAQIAQQTASPKAYRAVGNANHANPCPIVIPCHRVVRASGDLGGYGGGVDIKAWLLTHERSCVKSV</sequence>
<dbReference type="EC" id="2.1.1.63" evidence="3"/>
<dbReference type="KEGG" id="hfe:HFELIS_11860"/>
<organism evidence="10 11">
    <name type="scientific">Helicobacter felis (strain ATCC 49179 / CCUG 28539 / NCTC 12436 / CS1)</name>
    <dbReference type="NCBI Taxonomy" id="936155"/>
    <lineage>
        <taxon>Bacteria</taxon>
        <taxon>Pseudomonadati</taxon>
        <taxon>Campylobacterota</taxon>
        <taxon>Epsilonproteobacteria</taxon>
        <taxon>Campylobacterales</taxon>
        <taxon>Helicobacteraceae</taxon>
        <taxon>Helicobacter</taxon>
    </lineage>
</organism>
<dbReference type="InterPro" id="IPR036217">
    <property type="entry name" value="MethylDNA_cys_MeTrfase_DNAb"/>
</dbReference>
<evidence type="ECO:0000256" key="7">
    <source>
        <dbReference type="ARBA" id="ARBA00023204"/>
    </source>
</evidence>
<evidence type="ECO:0000256" key="2">
    <source>
        <dbReference type="ARBA" id="ARBA00008711"/>
    </source>
</evidence>
<comment type="catalytic activity">
    <reaction evidence="8">
        <text>a 6-O-methyl-2'-deoxyguanosine in DNA + L-cysteinyl-[protein] = S-methyl-L-cysteinyl-[protein] + a 2'-deoxyguanosine in DNA</text>
        <dbReference type="Rhea" id="RHEA:24000"/>
        <dbReference type="Rhea" id="RHEA-COMP:10131"/>
        <dbReference type="Rhea" id="RHEA-COMP:10132"/>
        <dbReference type="Rhea" id="RHEA-COMP:11367"/>
        <dbReference type="Rhea" id="RHEA-COMP:11368"/>
        <dbReference type="ChEBI" id="CHEBI:29950"/>
        <dbReference type="ChEBI" id="CHEBI:82612"/>
        <dbReference type="ChEBI" id="CHEBI:85445"/>
        <dbReference type="ChEBI" id="CHEBI:85448"/>
        <dbReference type="EC" id="2.1.1.63"/>
    </reaction>
</comment>
<proteinExistence type="inferred from homology"/>
<evidence type="ECO:0000256" key="4">
    <source>
        <dbReference type="ARBA" id="ARBA00022603"/>
    </source>
</evidence>
<evidence type="ECO:0000313" key="10">
    <source>
        <dbReference type="EMBL" id="CBY83270.1"/>
    </source>
</evidence>
<keyword evidence="5" id="KW-0808">Transferase</keyword>
<dbReference type="InterPro" id="IPR036388">
    <property type="entry name" value="WH-like_DNA-bd_sf"/>
</dbReference>
<evidence type="ECO:0000256" key="5">
    <source>
        <dbReference type="ARBA" id="ARBA00022679"/>
    </source>
</evidence>
<evidence type="ECO:0000256" key="1">
    <source>
        <dbReference type="ARBA" id="ARBA00001286"/>
    </source>
</evidence>
<dbReference type="HOGENOM" id="CLU_000445_52_2_7"/>
<accession>E7A943</accession>
<gene>
    <name evidence="10" type="ordered locus">Hfelis_11860</name>
</gene>
<dbReference type="GO" id="GO:0032259">
    <property type="term" value="P:methylation"/>
    <property type="evidence" value="ECO:0007669"/>
    <property type="project" value="UniProtKB-KW"/>
</dbReference>
<dbReference type="RefSeq" id="WP_013469634.1">
    <property type="nucleotide sequence ID" value="NC_014810.2"/>
</dbReference>
<dbReference type="GO" id="GO:0003908">
    <property type="term" value="F:methylated-DNA-[protein]-cysteine S-methyltransferase activity"/>
    <property type="evidence" value="ECO:0007669"/>
    <property type="project" value="UniProtKB-EC"/>
</dbReference>
<evidence type="ECO:0000256" key="8">
    <source>
        <dbReference type="ARBA" id="ARBA00049348"/>
    </source>
</evidence>
<dbReference type="FunFam" id="1.10.10.10:FF:000214">
    <property type="entry name" value="Methylated-DNA--protein-cysteine methyltransferase"/>
    <property type="match status" value="1"/>
</dbReference>
<comment type="catalytic activity">
    <reaction evidence="1">
        <text>a 4-O-methyl-thymidine in DNA + L-cysteinyl-[protein] = a thymidine in DNA + S-methyl-L-cysteinyl-[protein]</text>
        <dbReference type="Rhea" id="RHEA:53428"/>
        <dbReference type="Rhea" id="RHEA-COMP:10131"/>
        <dbReference type="Rhea" id="RHEA-COMP:10132"/>
        <dbReference type="Rhea" id="RHEA-COMP:13555"/>
        <dbReference type="Rhea" id="RHEA-COMP:13556"/>
        <dbReference type="ChEBI" id="CHEBI:29950"/>
        <dbReference type="ChEBI" id="CHEBI:82612"/>
        <dbReference type="ChEBI" id="CHEBI:137386"/>
        <dbReference type="ChEBI" id="CHEBI:137387"/>
        <dbReference type="EC" id="2.1.1.63"/>
    </reaction>
</comment>
<dbReference type="Proteomes" id="UP000007934">
    <property type="component" value="Chromosome"/>
</dbReference>
<protein>
    <recommendedName>
        <fullName evidence="3">methylated-DNA--[protein]-cysteine S-methyltransferase</fullName>
        <ecNumber evidence="3">2.1.1.63</ecNumber>
    </recommendedName>
</protein>
<comment type="similarity">
    <text evidence="2">Belongs to the MGMT family.</text>
</comment>
<dbReference type="STRING" id="936155.HFELIS_11860"/>
<dbReference type="PANTHER" id="PTHR10815:SF5">
    <property type="entry name" value="METHYLATED-DNA--PROTEIN-CYSTEINE METHYLTRANSFERASE"/>
    <property type="match status" value="1"/>
</dbReference>
<reference evidence="10 11" key="1">
    <citation type="journal article" date="2011" name="Genome Biol. Evol.">
        <title>Comparative whole genome sequence analysis of the carcinogenic bacterial model pathogen Helicobacter felis.</title>
        <authorList>
            <person name="Arnold I.C."/>
            <person name="Zigova Z."/>
            <person name="Holden M."/>
            <person name="Lawley T.D."/>
            <person name="Rad R."/>
            <person name="Dougan G."/>
            <person name="Falkow S."/>
            <person name="Bentley S.D."/>
            <person name="Muller A."/>
        </authorList>
    </citation>
    <scope>NUCLEOTIDE SEQUENCE [LARGE SCALE GENOMIC DNA]</scope>
    <source>
        <strain evidence="11">ATCC 49179 / CCUG 28539 / NCTC 12436 / CS1</strain>
    </source>
</reference>
<name>E7A943_HELFC</name>
<dbReference type="SUPFAM" id="SSF46767">
    <property type="entry name" value="Methylated DNA-protein cysteine methyltransferase, C-terminal domain"/>
    <property type="match status" value="1"/>
</dbReference>
<evidence type="ECO:0000256" key="6">
    <source>
        <dbReference type="ARBA" id="ARBA00022763"/>
    </source>
</evidence>
<keyword evidence="4 10" id="KW-0489">Methyltransferase</keyword>
<dbReference type="InterPro" id="IPR014048">
    <property type="entry name" value="MethylDNA_cys_MeTrfase_DNA-bd"/>
</dbReference>
<keyword evidence="11" id="KW-1185">Reference proteome</keyword>
<dbReference type="EMBL" id="FQ670179">
    <property type="protein sequence ID" value="CBY83270.1"/>
    <property type="molecule type" value="Genomic_DNA"/>
</dbReference>
<dbReference type="GO" id="GO:0006281">
    <property type="term" value="P:DNA repair"/>
    <property type="evidence" value="ECO:0007669"/>
    <property type="project" value="UniProtKB-KW"/>
</dbReference>
<dbReference type="Gene3D" id="1.10.10.10">
    <property type="entry name" value="Winged helix-like DNA-binding domain superfamily/Winged helix DNA-binding domain"/>
    <property type="match status" value="1"/>
</dbReference>
<evidence type="ECO:0000256" key="3">
    <source>
        <dbReference type="ARBA" id="ARBA00011918"/>
    </source>
</evidence>
<feature type="domain" description="Methylated-DNA-[protein]-cysteine S-methyltransferase DNA binding" evidence="9">
    <location>
        <begin position="74"/>
        <end position="153"/>
    </location>
</feature>
<evidence type="ECO:0000313" key="11">
    <source>
        <dbReference type="Proteomes" id="UP000007934"/>
    </source>
</evidence>
<keyword evidence="7" id="KW-0234">DNA repair</keyword>
<dbReference type="NCBIfam" id="TIGR00589">
    <property type="entry name" value="ogt"/>
    <property type="match status" value="1"/>
</dbReference>
<dbReference type="InterPro" id="IPR001497">
    <property type="entry name" value="MethylDNA_cys_MeTrfase_AS"/>
</dbReference>
<dbReference type="GeneID" id="36133580"/>